<dbReference type="EMBL" id="WJXA01000008">
    <property type="protein sequence ID" value="KAF7136498.1"/>
    <property type="molecule type" value="Genomic_DNA"/>
</dbReference>
<dbReference type="PANTHER" id="PTHR33697">
    <property type="entry name" value="T17B22.17 PROTEIN-RELATED"/>
    <property type="match status" value="1"/>
</dbReference>
<name>A0A834GL79_RHOSS</name>
<protein>
    <recommendedName>
        <fullName evidence="4">F-box domain-containing protein</fullName>
    </recommendedName>
</protein>
<reference evidence="2" key="1">
    <citation type="submission" date="2019-11" db="EMBL/GenBank/DDBJ databases">
        <authorList>
            <person name="Liu Y."/>
            <person name="Hou J."/>
            <person name="Li T.-Q."/>
            <person name="Guan C.-H."/>
            <person name="Wu X."/>
            <person name="Wu H.-Z."/>
            <person name="Ling F."/>
            <person name="Zhang R."/>
            <person name="Shi X.-G."/>
            <person name="Ren J.-P."/>
            <person name="Chen E.-F."/>
            <person name="Sun J.-M."/>
        </authorList>
    </citation>
    <scope>NUCLEOTIDE SEQUENCE</scope>
    <source>
        <strain evidence="2">Adult_tree_wgs_1</strain>
        <tissue evidence="2">Leaves</tissue>
    </source>
</reference>
<feature type="compositionally biased region" description="Polar residues" evidence="1">
    <location>
        <begin position="15"/>
        <end position="25"/>
    </location>
</feature>
<dbReference type="AlphaFoldDB" id="A0A834GL79"/>
<evidence type="ECO:0008006" key="4">
    <source>
        <dbReference type="Google" id="ProtNLM"/>
    </source>
</evidence>
<evidence type="ECO:0000313" key="2">
    <source>
        <dbReference type="EMBL" id="KAF7136498.1"/>
    </source>
</evidence>
<sequence>MAASGFLRRAHESSGSEWNTADDTISPPQFDTLPEELLIEVLLRLPLEDPGRCGANSRVRNESPLYTSLKIFYSKTREWTDDSVISWHKPVFGSTSLCNDAVVCNGMLHWRRFLTPAEGVPGVPSCFSTFQDCKHGISSEKDIPCKARNRISLWGDYDECIEKAKASADSSSKKQVKYARREDAILHALELESAHQSKDHRDVSSKMETSGGKQLLFEEPAVPHWIESSSFEEQ</sequence>
<feature type="compositionally biased region" description="Basic and acidic residues" evidence="1">
    <location>
        <begin position="192"/>
        <end position="205"/>
    </location>
</feature>
<dbReference type="OrthoDB" id="674184at2759"/>
<feature type="region of interest" description="Disordered" evidence="1">
    <location>
        <begin position="1"/>
        <end position="25"/>
    </location>
</feature>
<proteinExistence type="predicted"/>
<gene>
    <name evidence="2" type="ORF">RHSIM_Rhsim08G0238500</name>
</gene>
<comment type="caution">
    <text evidence="2">The sequence shown here is derived from an EMBL/GenBank/DDBJ whole genome shotgun (WGS) entry which is preliminary data.</text>
</comment>
<organism evidence="2 3">
    <name type="scientific">Rhododendron simsii</name>
    <name type="common">Sims's rhododendron</name>
    <dbReference type="NCBI Taxonomy" id="118357"/>
    <lineage>
        <taxon>Eukaryota</taxon>
        <taxon>Viridiplantae</taxon>
        <taxon>Streptophyta</taxon>
        <taxon>Embryophyta</taxon>
        <taxon>Tracheophyta</taxon>
        <taxon>Spermatophyta</taxon>
        <taxon>Magnoliopsida</taxon>
        <taxon>eudicotyledons</taxon>
        <taxon>Gunneridae</taxon>
        <taxon>Pentapetalae</taxon>
        <taxon>asterids</taxon>
        <taxon>Ericales</taxon>
        <taxon>Ericaceae</taxon>
        <taxon>Ericoideae</taxon>
        <taxon>Rhodoreae</taxon>
        <taxon>Rhododendron</taxon>
    </lineage>
</organism>
<accession>A0A834GL79</accession>
<dbReference type="InterPro" id="IPR044679">
    <property type="entry name" value="PWWP2-like"/>
</dbReference>
<evidence type="ECO:0000313" key="3">
    <source>
        <dbReference type="Proteomes" id="UP000626092"/>
    </source>
</evidence>
<evidence type="ECO:0000256" key="1">
    <source>
        <dbReference type="SAM" id="MobiDB-lite"/>
    </source>
</evidence>
<dbReference type="PANTHER" id="PTHR33697:SF1">
    <property type="entry name" value="TUDOR_PWWP_MBT SUPERFAMILY PROTEIN"/>
    <property type="match status" value="1"/>
</dbReference>
<keyword evidence="3" id="KW-1185">Reference proteome</keyword>
<dbReference type="Proteomes" id="UP000626092">
    <property type="component" value="Unassembled WGS sequence"/>
</dbReference>
<feature type="region of interest" description="Disordered" evidence="1">
    <location>
        <begin position="192"/>
        <end position="213"/>
    </location>
</feature>